<proteinExistence type="inferred from homology"/>
<dbReference type="PANTHER" id="PTHR35004:SF7">
    <property type="entry name" value="INTEGRASE PROTEIN"/>
    <property type="match status" value="1"/>
</dbReference>
<dbReference type="PANTHER" id="PTHR35004">
    <property type="entry name" value="TRANSPOSASE RV3428C-RELATED"/>
    <property type="match status" value="1"/>
</dbReference>
<protein>
    <submittedName>
        <fullName evidence="3">IS21 family transposase</fullName>
    </submittedName>
</protein>
<dbReference type="NCBIfam" id="NF033546">
    <property type="entry name" value="transpos_IS21"/>
    <property type="match status" value="1"/>
</dbReference>
<dbReference type="InterPro" id="IPR036397">
    <property type="entry name" value="RNaseH_sf"/>
</dbReference>
<dbReference type="RefSeq" id="WP_035683957.1">
    <property type="nucleotide sequence ID" value="NZ_CP012914.1"/>
</dbReference>
<dbReference type="InterPro" id="IPR001584">
    <property type="entry name" value="Integrase_cat-core"/>
</dbReference>
<name>A0A0P0F0R2_AZOBR</name>
<dbReference type="Pfam" id="PF22483">
    <property type="entry name" value="Mu-transpos_C_2"/>
    <property type="match status" value="1"/>
</dbReference>
<accession>A0A0P0F0R2</accession>
<evidence type="ECO:0000313" key="4">
    <source>
        <dbReference type="Proteomes" id="UP000298774"/>
    </source>
</evidence>
<dbReference type="InterPro" id="IPR012337">
    <property type="entry name" value="RNaseH-like_sf"/>
</dbReference>
<dbReference type="Proteomes" id="UP000298774">
    <property type="component" value="Chromosome"/>
</dbReference>
<dbReference type="EMBL" id="CP032339">
    <property type="protein sequence ID" value="QCO08927.1"/>
    <property type="molecule type" value="Genomic_DNA"/>
</dbReference>
<dbReference type="GO" id="GO:0003676">
    <property type="term" value="F:nucleic acid binding"/>
    <property type="evidence" value="ECO:0007669"/>
    <property type="project" value="InterPro"/>
</dbReference>
<comment type="similarity">
    <text evidence="1">Belongs to the transposase IS21/IS408/IS1162 family.</text>
</comment>
<reference evidence="3 4" key="1">
    <citation type="submission" date="2018-09" db="EMBL/GenBank/DDBJ databases">
        <title>Whole genome based analysis of evolution and adaptive divergence in Indian and Brazilian strains of Azospirillum brasilense.</title>
        <authorList>
            <person name="Singh C."/>
            <person name="Tripathi A.K."/>
        </authorList>
    </citation>
    <scope>NUCLEOTIDE SEQUENCE [LARGE SCALE GENOMIC DNA]</scope>
    <source>
        <strain evidence="3 4">MTCC4038</strain>
    </source>
</reference>
<feature type="domain" description="Integrase catalytic" evidence="2">
    <location>
        <begin position="132"/>
        <end position="307"/>
    </location>
</feature>
<evidence type="ECO:0000259" key="2">
    <source>
        <dbReference type="PROSITE" id="PS50994"/>
    </source>
</evidence>
<dbReference type="SUPFAM" id="SSF53098">
    <property type="entry name" value="Ribonuclease H-like"/>
    <property type="match status" value="1"/>
</dbReference>
<dbReference type="PROSITE" id="PS50994">
    <property type="entry name" value="INTEGRASE"/>
    <property type="match status" value="1"/>
</dbReference>
<dbReference type="KEGG" id="abf:AMK58_13430"/>
<dbReference type="SUPFAM" id="SSF46689">
    <property type="entry name" value="Homeodomain-like"/>
    <property type="match status" value="1"/>
</dbReference>
<dbReference type="AlphaFoldDB" id="A0A0P0F0R2"/>
<dbReference type="InterPro" id="IPR009057">
    <property type="entry name" value="Homeodomain-like_sf"/>
</dbReference>
<gene>
    <name evidence="3" type="ORF">D3868_07685</name>
</gene>
<dbReference type="Gene3D" id="3.30.420.10">
    <property type="entry name" value="Ribonuclease H-like superfamily/Ribonuclease H"/>
    <property type="match status" value="1"/>
</dbReference>
<evidence type="ECO:0000256" key="1">
    <source>
        <dbReference type="ARBA" id="ARBA00009277"/>
    </source>
</evidence>
<dbReference type="Pfam" id="PF13384">
    <property type="entry name" value="HTH_23"/>
    <property type="match status" value="1"/>
</dbReference>
<dbReference type="GO" id="GO:0015074">
    <property type="term" value="P:DNA integration"/>
    <property type="evidence" value="ECO:0007669"/>
    <property type="project" value="InterPro"/>
</dbReference>
<evidence type="ECO:0000313" key="3">
    <source>
        <dbReference type="EMBL" id="QCO08927.1"/>
    </source>
</evidence>
<dbReference type="Pfam" id="PF00665">
    <property type="entry name" value="rve"/>
    <property type="match status" value="1"/>
</dbReference>
<sequence>MVSLNEAFPRGIEPRRDVMKAPDDVSAMLKLKALGWGAKRIAAELGCSKHTVKRWLGLGGWRPCASPSRSKRLDDHGAWLAERFHRHAGNADVIRQELAREKGIAVSLRTVERAVAPLRRELVAQAQATVRFETRPGEQMQIDFGVRRVEIGGVATVVFLFVATLGFSRRLHVRAYGHEKQDSWFDGLESAFRAFGGVPEEVLLDNARALVLHHDPASREVVLHPRLHAFARHWGFRVRACAPYRARTKGKDERGVGYVKRNAIAGRSFATWAELEAHLEAWTRDIADQRCHGTTGEAPIERFRREEAQALKPLAGIPPFTTARDLVRRVGTDCAVEVDGNAYSVPWRLIGERVRVMVEAGTLRVLHAGREVAVHAELKGRHGRSMQDAHLAGVAGADGRPVRVARPEGGGAVAAVPALLRPLAEYEAVAGGGF</sequence>
<dbReference type="GeneID" id="56449617"/>
<dbReference type="InterPro" id="IPR054353">
    <property type="entry name" value="IstA-like_C"/>
</dbReference>
<organism evidence="3 4">
    <name type="scientific">Azospirillum brasilense</name>
    <dbReference type="NCBI Taxonomy" id="192"/>
    <lineage>
        <taxon>Bacteria</taxon>
        <taxon>Pseudomonadati</taxon>
        <taxon>Pseudomonadota</taxon>
        <taxon>Alphaproteobacteria</taxon>
        <taxon>Rhodospirillales</taxon>
        <taxon>Azospirillaceae</taxon>
        <taxon>Azospirillum</taxon>
    </lineage>
</organism>